<evidence type="ECO:0000313" key="3">
    <source>
        <dbReference type="Proteomes" id="UP001430172"/>
    </source>
</evidence>
<comment type="caution">
    <text evidence="2">The sequence shown here is derived from an EMBL/GenBank/DDBJ whole genome shotgun (WGS) entry which is preliminary data.</text>
</comment>
<name>A0ABS2CKW3_9MICO</name>
<dbReference type="EMBL" id="JAFDVD010000009">
    <property type="protein sequence ID" value="MBM6400537.1"/>
    <property type="molecule type" value="Genomic_DNA"/>
</dbReference>
<accession>A0ABS2CKW3</accession>
<dbReference type="Proteomes" id="UP001430172">
    <property type="component" value="Unassembled WGS sequence"/>
</dbReference>
<protein>
    <submittedName>
        <fullName evidence="2">Uncharacterized protein</fullName>
    </submittedName>
</protein>
<dbReference type="RefSeq" id="WP_204131019.1">
    <property type="nucleotide sequence ID" value="NZ_JAFDVD010000009.1"/>
</dbReference>
<gene>
    <name evidence="2" type="ORF">JQN70_09095</name>
</gene>
<reference evidence="2" key="1">
    <citation type="submission" date="2021-02" db="EMBL/GenBank/DDBJ databases">
        <title>Phycicoccus sp. MQZ13P-5T, whole genome shotgun sequence.</title>
        <authorList>
            <person name="Tuo L."/>
        </authorList>
    </citation>
    <scope>NUCLEOTIDE SEQUENCE</scope>
    <source>
        <strain evidence="2">MQZ13P-5</strain>
    </source>
</reference>
<evidence type="ECO:0000256" key="1">
    <source>
        <dbReference type="SAM" id="MobiDB-lite"/>
    </source>
</evidence>
<proteinExistence type="predicted"/>
<organism evidence="2 3">
    <name type="scientific">Phycicoccus sonneratiae</name>
    <dbReference type="NCBI Taxonomy" id="2807628"/>
    <lineage>
        <taxon>Bacteria</taxon>
        <taxon>Bacillati</taxon>
        <taxon>Actinomycetota</taxon>
        <taxon>Actinomycetes</taxon>
        <taxon>Micrococcales</taxon>
        <taxon>Intrasporangiaceae</taxon>
        <taxon>Phycicoccus</taxon>
    </lineage>
</organism>
<evidence type="ECO:0000313" key="2">
    <source>
        <dbReference type="EMBL" id="MBM6400537.1"/>
    </source>
</evidence>
<sequence>MSRLRRAVVLPGREGLLTVVLVVAALAAGRAVEAWTPDDRDGFGRPFVHEAAVGDTVSLRYAEVRADRVDGAPVLDRGALAPMKSPGLWVVTTLTVTPTLDNLVLANASLVDGRGRELQLGGRNVRLCAAATPGVATACVVAFEVPVDAAAGSRLRVARSAQEIRGDDLLEVDLGITAAEARGWAARTDRVSAQIPPALDPTTGTRPTEAP</sequence>
<keyword evidence="3" id="KW-1185">Reference proteome</keyword>
<feature type="region of interest" description="Disordered" evidence="1">
    <location>
        <begin position="187"/>
        <end position="211"/>
    </location>
</feature>
<feature type="compositionally biased region" description="Polar residues" evidence="1">
    <location>
        <begin position="202"/>
        <end position="211"/>
    </location>
</feature>